<dbReference type="GO" id="GO:0043169">
    <property type="term" value="F:cation binding"/>
    <property type="evidence" value="ECO:0007669"/>
    <property type="project" value="InterPro"/>
</dbReference>
<comment type="catalytic activity">
    <reaction evidence="17">
        <text>ATP + H2O + 4 H(+)(in) = ADP + phosphate + 5 H(+)(out)</text>
        <dbReference type="Rhea" id="RHEA:57720"/>
        <dbReference type="ChEBI" id="CHEBI:15377"/>
        <dbReference type="ChEBI" id="CHEBI:15378"/>
        <dbReference type="ChEBI" id="CHEBI:30616"/>
        <dbReference type="ChEBI" id="CHEBI:43474"/>
        <dbReference type="ChEBI" id="CHEBI:456216"/>
        <dbReference type="EC" id="7.1.2.2"/>
    </reaction>
</comment>
<accession>A0AAE0X2S6</accession>
<dbReference type="Pfam" id="PF22919">
    <property type="entry name" value="ATP-synt_VA_C"/>
    <property type="match status" value="1"/>
</dbReference>
<keyword evidence="15 17" id="KW-0066">ATP synthesis</keyword>
<dbReference type="PANTHER" id="PTHR43651">
    <property type="entry name" value="1,4-ALPHA-GLUCAN-BRANCHING ENZYME"/>
    <property type="match status" value="1"/>
</dbReference>
<evidence type="ECO:0000259" key="20">
    <source>
        <dbReference type="SMART" id="SM00642"/>
    </source>
</evidence>
<dbReference type="InterPro" id="IPR027417">
    <property type="entry name" value="P-loop_NTPase"/>
</dbReference>
<dbReference type="GO" id="GO:0046933">
    <property type="term" value="F:proton-transporting ATP synthase activity, rotational mechanism"/>
    <property type="evidence" value="ECO:0007669"/>
    <property type="project" value="InterPro"/>
</dbReference>
<dbReference type="SUPFAM" id="SSF51011">
    <property type="entry name" value="Glycosyl hydrolase domain"/>
    <property type="match status" value="1"/>
</dbReference>
<evidence type="ECO:0000259" key="19">
    <source>
        <dbReference type="SMART" id="SM00382"/>
    </source>
</evidence>
<dbReference type="Gene3D" id="3.20.20.80">
    <property type="entry name" value="Glycosidases"/>
    <property type="match status" value="1"/>
</dbReference>
<dbReference type="SUPFAM" id="SSF47917">
    <property type="entry name" value="C-terminal domain of alpha and beta subunits of F1 ATP synthase"/>
    <property type="match status" value="1"/>
</dbReference>
<dbReference type="SUPFAM" id="SSF81296">
    <property type="entry name" value="E set domains"/>
    <property type="match status" value="1"/>
</dbReference>
<comment type="pathway">
    <text evidence="3">Glycan biosynthesis; glycogen biosynthesis.</text>
</comment>
<dbReference type="AlphaFoldDB" id="A0AAE0X2S6"/>
<evidence type="ECO:0000256" key="13">
    <source>
        <dbReference type="ARBA" id="ARBA00023136"/>
    </source>
</evidence>
<keyword evidence="7" id="KW-0808">Transferase</keyword>
<comment type="similarity">
    <text evidence="4">Belongs to the ATPase alpha/beta chains family.</text>
</comment>
<dbReference type="Gene3D" id="2.60.40.10">
    <property type="entry name" value="Immunoglobulins"/>
    <property type="match status" value="1"/>
</dbReference>
<dbReference type="InterPro" id="IPR014756">
    <property type="entry name" value="Ig_E-set"/>
</dbReference>
<dbReference type="InterPro" id="IPR005722">
    <property type="entry name" value="ATP_synth_F1_bsu"/>
</dbReference>
<dbReference type="Pfam" id="PF00006">
    <property type="entry name" value="ATP-synt_ab"/>
    <property type="match status" value="1"/>
</dbReference>
<dbReference type="CDD" id="cd02854">
    <property type="entry name" value="E_set_GBE_euk_N"/>
    <property type="match status" value="1"/>
</dbReference>
<dbReference type="GO" id="GO:0005524">
    <property type="term" value="F:ATP binding"/>
    <property type="evidence" value="ECO:0007669"/>
    <property type="project" value="UniProtKB-KW"/>
</dbReference>
<evidence type="ECO:0000256" key="15">
    <source>
        <dbReference type="ARBA" id="ARBA00023310"/>
    </source>
</evidence>
<dbReference type="InterPro" id="IPR006048">
    <property type="entry name" value="A-amylase/branching_C"/>
</dbReference>
<protein>
    <recommendedName>
        <fullName evidence="17">ATP synthase subunit beta</fullName>
        <ecNumber evidence="17">7.1.2.2</ecNumber>
    </recommendedName>
</protein>
<evidence type="ECO:0000256" key="1">
    <source>
        <dbReference type="ARBA" id="ARBA00000826"/>
    </source>
</evidence>
<comment type="subcellular location">
    <subcellularLocation>
        <location evidence="2">Membrane</location>
    </subcellularLocation>
</comment>
<dbReference type="Proteomes" id="UP001270362">
    <property type="component" value="Unassembled WGS sequence"/>
</dbReference>
<evidence type="ECO:0000256" key="2">
    <source>
        <dbReference type="ARBA" id="ARBA00004370"/>
    </source>
</evidence>
<dbReference type="GO" id="GO:0003844">
    <property type="term" value="F:1,4-alpha-glucan branching enzyme activity"/>
    <property type="evidence" value="ECO:0007669"/>
    <property type="project" value="UniProtKB-EC"/>
</dbReference>
<dbReference type="CDD" id="cd01133">
    <property type="entry name" value="F1-ATPase_beta_CD"/>
    <property type="match status" value="1"/>
</dbReference>
<evidence type="ECO:0000256" key="10">
    <source>
        <dbReference type="ARBA" id="ARBA00022840"/>
    </source>
</evidence>
<reference evidence="21" key="2">
    <citation type="submission" date="2023-06" db="EMBL/GenBank/DDBJ databases">
        <authorList>
            <consortium name="Lawrence Berkeley National Laboratory"/>
            <person name="Haridas S."/>
            <person name="Hensen N."/>
            <person name="Bonometti L."/>
            <person name="Westerberg I."/>
            <person name="Brannstrom I.O."/>
            <person name="Guillou S."/>
            <person name="Cros-Aarteil S."/>
            <person name="Calhoun S."/>
            <person name="Kuo A."/>
            <person name="Mondo S."/>
            <person name="Pangilinan J."/>
            <person name="Riley R."/>
            <person name="Labutti K."/>
            <person name="Andreopoulos B."/>
            <person name="Lipzen A."/>
            <person name="Chen C."/>
            <person name="Yanf M."/>
            <person name="Daum C."/>
            <person name="Ng V."/>
            <person name="Clum A."/>
            <person name="Steindorff A."/>
            <person name="Ohm R."/>
            <person name="Martin F."/>
            <person name="Silar P."/>
            <person name="Natvig D."/>
            <person name="Lalanne C."/>
            <person name="Gautier V."/>
            <person name="Ament-Velasquez S.L."/>
            <person name="Kruys A."/>
            <person name="Hutchinson M.I."/>
            <person name="Powell A.J."/>
            <person name="Barry K."/>
            <person name="Miller A.N."/>
            <person name="Grigoriev I.V."/>
            <person name="Debuchy R."/>
            <person name="Gladieux P."/>
            <person name="Thoren M.H."/>
            <person name="Johannesson H."/>
        </authorList>
    </citation>
    <scope>NUCLEOTIDE SEQUENCE</scope>
    <source>
        <strain evidence="21">CBS 314.62</strain>
    </source>
</reference>
<evidence type="ECO:0000256" key="12">
    <source>
        <dbReference type="ARBA" id="ARBA00023065"/>
    </source>
</evidence>
<evidence type="ECO:0000313" key="22">
    <source>
        <dbReference type="Proteomes" id="UP001270362"/>
    </source>
</evidence>
<dbReference type="FunFam" id="2.60.40.10:FF:000250">
    <property type="entry name" value="1,4-alpha-glucan-branching enzyme, chloroplastic/amyloplastic"/>
    <property type="match status" value="1"/>
</dbReference>
<feature type="region of interest" description="Disordered" evidence="18">
    <location>
        <begin position="1"/>
        <end position="24"/>
    </location>
</feature>
<keyword evidence="12" id="KW-0406">Ion transport</keyword>
<dbReference type="InterPro" id="IPR004100">
    <property type="entry name" value="ATPase_F1/V1/A1_a/bsu_N"/>
</dbReference>
<reference evidence="21" key="1">
    <citation type="journal article" date="2023" name="Mol. Phylogenet. Evol.">
        <title>Genome-scale phylogeny and comparative genomics of the fungal order Sordariales.</title>
        <authorList>
            <person name="Hensen N."/>
            <person name="Bonometti L."/>
            <person name="Westerberg I."/>
            <person name="Brannstrom I.O."/>
            <person name="Guillou S."/>
            <person name="Cros-Aarteil S."/>
            <person name="Calhoun S."/>
            <person name="Haridas S."/>
            <person name="Kuo A."/>
            <person name="Mondo S."/>
            <person name="Pangilinan J."/>
            <person name="Riley R."/>
            <person name="LaButti K."/>
            <person name="Andreopoulos B."/>
            <person name="Lipzen A."/>
            <person name="Chen C."/>
            <person name="Yan M."/>
            <person name="Daum C."/>
            <person name="Ng V."/>
            <person name="Clum A."/>
            <person name="Steindorff A."/>
            <person name="Ohm R.A."/>
            <person name="Martin F."/>
            <person name="Silar P."/>
            <person name="Natvig D.O."/>
            <person name="Lalanne C."/>
            <person name="Gautier V."/>
            <person name="Ament-Velasquez S.L."/>
            <person name="Kruys A."/>
            <person name="Hutchinson M.I."/>
            <person name="Powell A.J."/>
            <person name="Barry K."/>
            <person name="Miller A.N."/>
            <person name="Grigoriev I.V."/>
            <person name="Debuchy R."/>
            <person name="Gladieux P."/>
            <person name="Hiltunen Thoren M."/>
            <person name="Johannesson H."/>
        </authorList>
    </citation>
    <scope>NUCLEOTIDE SEQUENCE</scope>
    <source>
        <strain evidence="21">CBS 314.62</strain>
    </source>
</reference>
<comment type="caution">
    <text evidence="21">The sequence shown here is derived from an EMBL/GenBank/DDBJ whole genome shotgun (WGS) entry which is preliminary data.</text>
</comment>
<comment type="catalytic activity">
    <reaction evidence="1">
        <text>Transfers a segment of a (1-&gt;4)-alpha-D-glucan chain to a primary hydroxy group in a similar glucan chain.</text>
        <dbReference type="EC" id="2.4.1.18"/>
    </reaction>
</comment>
<evidence type="ECO:0000256" key="4">
    <source>
        <dbReference type="ARBA" id="ARBA00008936"/>
    </source>
</evidence>
<dbReference type="PANTHER" id="PTHR43651:SF3">
    <property type="entry name" value="1,4-ALPHA-GLUCAN-BRANCHING ENZYME"/>
    <property type="match status" value="1"/>
</dbReference>
<gene>
    <name evidence="21" type="ORF">B0T22DRAFT_501139</name>
</gene>
<evidence type="ECO:0000256" key="9">
    <source>
        <dbReference type="ARBA" id="ARBA00022781"/>
    </source>
</evidence>
<dbReference type="InterPro" id="IPR024034">
    <property type="entry name" value="ATPase_F1/V1_b/a_C"/>
</dbReference>
<dbReference type="EMBL" id="JAULSO010000004">
    <property type="protein sequence ID" value="KAK3683700.1"/>
    <property type="molecule type" value="Genomic_DNA"/>
</dbReference>
<proteinExistence type="inferred from homology"/>
<dbReference type="CDD" id="cd18110">
    <property type="entry name" value="ATP-synt_F1_beta_C"/>
    <property type="match status" value="1"/>
</dbReference>
<evidence type="ECO:0000256" key="8">
    <source>
        <dbReference type="ARBA" id="ARBA00022741"/>
    </source>
</evidence>
<evidence type="ECO:0000256" key="17">
    <source>
        <dbReference type="RuleBase" id="RU003553"/>
    </source>
</evidence>
<dbReference type="Gene3D" id="1.10.1140.10">
    <property type="entry name" value="Bovine Mitochondrial F1-atpase, Atp Synthase Beta Chain, Chain D, domain 3"/>
    <property type="match status" value="1"/>
</dbReference>
<dbReference type="InterPro" id="IPR003593">
    <property type="entry name" value="AAA+_ATPase"/>
</dbReference>
<dbReference type="GO" id="GO:0005978">
    <property type="term" value="P:glycogen biosynthetic process"/>
    <property type="evidence" value="ECO:0007669"/>
    <property type="project" value="TreeGrafter"/>
</dbReference>
<sequence>MDSIAENSSNQLAHGGHVASDDIPKDGTGVVKLDPWLSPFQDALRRRFAKAQDWIKTIDETEGGLDKFSKGEEIYGLHMKSDGSIVYREWAPNAVQASLIGDFNHWNRDSHKLKKNQFGVFEIIIPPNADGQAAIPHNSKIKVSLQLPSGEWVDRIPAWIKYVTQDLSVSPAYDARFWNPAPRDKYVFKHPRPKKPESLRVYEAHVGISSPELRVATYKEFTKNMLPRIKSLGYNVIQLMAVMEHAYYASFGYQVNNFFAASSRYGPPEDLKELVDTAHSLGLVVLLDVVHSHASKNVLDGLNQFDGTDHQYFHEGARGKHELWDSRLFNYGHHEVMRFLLSNLRFWMDEYHFDGFRFDGVTSMLYLHHGIGTGFSGGYHEYFGAGVDEEAVVYMMLANEMLHELYPEVITVAEDVSGMPALCLPLALGGVGFDYRLAMAIPDMWIKLLKETRDEDWDLGNICFTLTNRRHGEKTIAYCESHDQALVGDKSLMMHLCDAELYTNMSTLKPLTPVIDRGMALHKMIRLLTHSLGGEGYLNFEGNEFGHPEWLDFPREGNQNSFWYARRQLNLTDDPLLRYQFLNNFDRSMNLTEAKYGWLHAPQAYISLKNETDMVIIFERAGLLFVFNFHPTKSYTDYRAGVEVAGTYRIVLDSDSKEHGGFSRLDDSTRFFTEALPPRFAIVTMFKSGISAFARTARPSYAAAATRRAVRPSAFNLRAPALSRFASSAGVGDGKIYQVIVKFDTDKLPPILNALETINNGQKLVLEVSQHLGESVVRCIAMDGTEGLLTMILFSVGHATLGRIMNVTGDPIDERGPIKSETRLPIHAEAPEFIEQSTTAEVLVTGIKVVDLLAPYARGGKIGLFGGAGVGKTVFIQELINNIAKAHGGYSVFTGVGERTREGNDLYHEMQETSVIQLDGESKVALVFGQMNEPPGARARVALTGLTVAEYFRDAEGQDVLLFIDNIFRFTQAGSEVSALLGRIPSAVGYQPTLAVDMGMMQERITTTKKGSITSVQAVYVPADDLTDPAPATTFAHLDATTVLSRGISELGIYPAVDPLDSKSRMLDPRIVGDVHYATATRVQQILQEYKSLQDIIAILGMDELSEADKLTVERARKIQRFLSQPFTVAQVFTGIEGKLVDLKDTIASFQAILNGEGDDLPEGAFYMVGDFASARQKGEKILADLEKSE</sequence>
<dbReference type="Gene3D" id="2.40.10.170">
    <property type="match status" value="1"/>
</dbReference>
<dbReference type="Pfam" id="PF02806">
    <property type="entry name" value="Alpha-amylase_C"/>
    <property type="match status" value="1"/>
</dbReference>
<keyword evidence="22" id="KW-1185">Reference proteome</keyword>
<dbReference type="Pfam" id="PF00128">
    <property type="entry name" value="Alpha-amylase"/>
    <property type="match status" value="1"/>
</dbReference>
<dbReference type="GO" id="GO:0045259">
    <property type="term" value="C:proton-transporting ATP synthase complex"/>
    <property type="evidence" value="ECO:0007669"/>
    <property type="project" value="UniProtKB-KW"/>
</dbReference>
<dbReference type="EC" id="7.1.2.2" evidence="17"/>
<dbReference type="Pfam" id="PF02874">
    <property type="entry name" value="ATP-synt_ab_N"/>
    <property type="match status" value="1"/>
</dbReference>
<evidence type="ECO:0000256" key="5">
    <source>
        <dbReference type="ARBA" id="ARBA00009000"/>
    </source>
</evidence>
<evidence type="ECO:0000256" key="14">
    <source>
        <dbReference type="ARBA" id="ARBA00023196"/>
    </source>
</evidence>
<dbReference type="Gene3D" id="3.40.50.300">
    <property type="entry name" value="P-loop containing nucleotide triphosphate hydrolases"/>
    <property type="match status" value="1"/>
</dbReference>
<evidence type="ECO:0000256" key="11">
    <source>
        <dbReference type="ARBA" id="ARBA00022967"/>
    </source>
</evidence>
<dbReference type="HAMAP" id="MF_01347">
    <property type="entry name" value="ATP_synth_beta_bact"/>
    <property type="match status" value="1"/>
</dbReference>
<dbReference type="FunFam" id="3.20.20.80:FF:000001">
    <property type="entry name" value="1,4-alpha-glucan branching enzyme"/>
    <property type="match status" value="1"/>
</dbReference>
<dbReference type="SUPFAM" id="SSF51445">
    <property type="entry name" value="(Trans)glycosidases"/>
    <property type="match status" value="1"/>
</dbReference>
<comment type="function">
    <text evidence="16">Glycogen-branching enzyme participates in the glycogen biosynthetic process along with glycogenin and glycogen synthase. Generates alpha-1,6-glucosidic branches from alpha-1,4-linked glucose chains, to increase solubility of the glycogen polymer.</text>
</comment>
<dbReference type="SMART" id="SM00382">
    <property type="entry name" value="AAA"/>
    <property type="match status" value="1"/>
</dbReference>
<evidence type="ECO:0000256" key="7">
    <source>
        <dbReference type="ARBA" id="ARBA00022679"/>
    </source>
</evidence>
<feature type="compositionally biased region" description="Polar residues" evidence="18">
    <location>
        <begin position="1"/>
        <end position="12"/>
    </location>
</feature>
<dbReference type="InterPro" id="IPR000194">
    <property type="entry name" value="ATPase_F1/V1/A1_a/bsu_nucl-bd"/>
</dbReference>
<keyword evidence="8 17" id="KW-0547">Nucleotide-binding</keyword>
<dbReference type="GO" id="GO:0004553">
    <property type="term" value="F:hydrolase activity, hydrolyzing O-glycosyl compounds"/>
    <property type="evidence" value="ECO:0007669"/>
    <property type="project" value="InterPro"/>
</dbReference>
<name>A0AAE0X2S6_9PEZI</name>
<dbReference type="SUPFAM" id="SSF50615">
    <property type="entry name" value="N-terminal domain of alpha and beta subunits of F1 ATP synthase"/>
    <property type="match status" value="1"/>
</dbReference>
<dbReference type="InterPro" id="IPR055190">
    <property type="entry name" value="ATP-synt_VA_C"/>
</dbReference>
<dbReference type="SMART" id="SM00642">
    <property type="entry name" value="Aamy"/>
    <property type="match status" value="1"/>
</dbReference>
<feature type="domain" description="Glycosyl hydrolase family 13 catalytic" evidence="20">
    <location>
        <begin position="222"/>
        <end position="573"/>
    </location>
</feature>
<dbReference type="PROSITE" id="PS00152">
    <property type="entry name" value="ATPASE_ALPHA_BETA"/>
    <property type="match status" value="1"/>
</dbReference>
<dbReference type="CDD" id="cd18115">
    <property type="entry name" value="ATP-synt_F1_beta_N"/>
    <property type="match status" value="1"/>
</dbReference>
<dbReference type="InterPro" id="IPR004193">
    <property type="entry name" value="Glyco_hydro_13_N"/>
</dbReference>
<keyword evidence="6" id="KW-0813">Transport</keyword>
<dbReference type="CDD" id="cd11321">
    <property type="entry name" value="AmyAc_bac_euk_BE"/>
    <property type="match status" value="1"/>
</dbReference>
<keyword evidence="14 17" id="KW-0139">CF(1)</keyword>
<comment type="subunit">
    <text evidence="17">F-type ATPases have 2 components, CF(1) - the catalytic core - and CF(0) - the membrane proton channel. CF(1) and CF(0) have multiple subunits.</text>
</comment>
<keyword evidence="9" id="KW-0375">Hydrogen ion transport</keyword>
<dbReference type="InterPro" id="IPR006047">
    <property type="entry name" value="GH13_cat_dom"/>
</dbReference>
<dbReference type="Pfam" id="PF02922">
    <property type="entry name" value="CBM_48"/>
    <property type="match status" value="1"/>
</dbReference>
<dbReference type="FunFam" id="3.40.50.300:FF:000026">
    <property type="entry name" value="ATP synthase subunit beta"/>
    <property type="match status" value="1"/>
</dbReference>
<keyword evidence="10 17" id="KW-0067">ATP-binding</keyword>
<organism evidence="21 22">
    <name type="scientific">Podospora appendiculata</name>
    <dbReference type="NCBI Taxonomy" id="314037"/>
    <lineage>
        <taxon>Eukaryota</taxon>
        <taxon>Fungi</taxon>
        <taxon>Dikarya</taxon>
        <taxon>Ascomycota</taxon>
        <taxon>Pezizomycotina</taxon>
        <taxon>Sordariomycetes</taxon>
        <taxon>Sordariomycetidae</taxon>
        <taxon>Sordariales</taxon>
        <taxon>Podosporaceae</taxon>
        <taxon>Podospora</taxon>
    </lineage>
</organism>
<dbReference type="Gene3D" id="2.60.40.1180">
    <property type="entry name" value="Golgi alpha-mannosidase II"/>
    <property type="match status" value="1"/>
</dbReference>
<dbReference type="FunFam" id="1.10.1140.10:FF:000001">
    <property type="entry name" value="ATP synthase subunit beta"/>
    <property type="match status" value="1"/>
</dbReference>
<dbReference type="InterPro" id="IPR020003">
    <property type="entry name" value="ATPase_a/bsu_AS"/>
</dbReference>
<evidence type="ECO:0000256" key="16">
    <source>
        <dbReference type="ARBA" id="ARBA00049618"/>
    </source>
</evidence>
<keyword evidence="13" id="KW-0472">Membrane</keyword>
<comment type="similarity">
    <text evidence="5">Belongs to the glycosyl hydrolase 13 family. GlgB subfamily.</text>
</comment>
<dbReference type="GO" id="GO:0005743">
    <property type="term" value="C:mitochondrial inner membrane"/>
    <property type="evidence" value="ECO:0007669"/>
    <property type="project" value="UniProtKB-ARBA"/>
</dbReference>
<comment type="function">
    <text evidence="17">Produces ATP from ADP in the presence of a proton gradient across the membrane.</text>
</comment>
<dbReference type="InterPro" id="IPR036121">
    <property type="entry name" value="ATPase_F1/V1/A1_a/bsu_N_sf"/>
</dbReference>
<keyword evidence="11" id="KW-1278">Translocase</keyword>
<evidence type="ECO:0000256" key="6">
    <source>
        <dbReference type="ARBA" id="ARBA00022448"/>
    </source>
</evidence>
<evidence type="ECO:0000256" key="18">
    <source>
        <dbReference type="SAM" id="MobiDB-lite"/>
    </source>
</evidence>
<dbReference type="InterPro" id="IPR013783">
    <property type="entry name" value="Ig-like_fold"/>
</dbReference>
<feature type="domain" description="AAA+ ATPase" evidence="19">
    <location>
        <begin position="858"/>
        <end position="1041"/>
    </location>
</feature>
<evidence type="ECO:0000256" key="3">
    <source>
        <dbReference type="ARBA" id="ARBA00004964"/>
    </source>
</evidence>
<dbReference type="SUPFAM" id="SSF52540">
    <property type="entry name" value="P-loop containing nucleoside triphosphate hydrolases"/>
    <property type="match status" value="1"/>
</dbReference>
<dbReference type="InterPro" id="IPR017853">
    <property type="entry name" value="GH"/>
</dbReference>
<evidence type="ECO:0000313" key="21">
    <source>
        <dbReference type="EMBL" id="KAK3683700.1"/>
    </source>
</evidence>
<dbReference type="NCBIfam" id="TIGR01039">
    <property type="entry name" value="atpD"/>
    <property type="match status" value="1"/>
</dbReference>
<dbReference type="InterPro" id="IPR013780">
    <property type="entry name" value="Glyco_hydro_b"/>
</dbReference>